<comment type="caution">
    <text evidence="4">The sequence shown here is derived from an EMBL/GenBank/DDBJ whole genome shotgun (WGS) entry which is preliminary data.</text>
</comment>
<protein>
    <recommendedName>
        <fullName evidence="3">HTH cro/C1-type domain-containing protein</fullName>
    </recommendedName>
</protein>
<reference evidence="4 5" key="1">
    <citation type="journal article" date="2009" name="BMC Evol. Biol.">
        <title>Genomic taxonomy of Vibrios.</title>
        <authorList>
            <person name="Thompson C.C."/>
            <person name="Vicente A.C."/>
            <person name="Souza R.C."/>
            <person name="Vasconcelos A.T."/>
            <person name="Vesth T."/>
            <person name="Alves N.Jr."/>
            <person name="Ussery D.W."/>
            <person name="Iida T."/>
            <person name="Thompson F.L."/>
        </authorList>
    </citation>
    <scope>NUCLEOTIDE SEQUENCE [LARGE SCALE GENOMIC DNA]</scope>
    <source>
        <strain evidence="4 5">VM603</strain>
    </source>
</reference>
<dbReference type="AlphaFoldDB" id="D2YID0"/>
<feature type="compositionally biased region" description="Low complexity" evidence="1">
    <location>
        <begin position="206"/>
        <end position="223"/>
    </location>
</feature>
<evidence type="ECO:0000256" key="2">
    <source>
        <dbReference type="SAM" id="Phobius"/>
    </source>
</evidence>
<dbReference type="Pfam" id="PF13464">
    <property type="entry name" value="RodZ_C"/>
    <property type="match status" value="1"/>
</dbReference>
<dbReference type="PANTHER" id="PTHR34475">
    <property type="match status" value="1"/>
</dbReference>
<organism evidence="4 5">
    <name type="scientific">Vibrio mimicus VM603</name>
    <dbReference type="NCBI Taxonomy" id="671074"/>
    <lineage>
        <taxon>Bacteria</taxon>
        <taxon>Pseudomonadati</taxon>
        <taxon>Pseudomonadota</taxon>
        <taxon>Gammaproteobacteria</taxon>
        <taxon>Vibrionales</taxon>
        <taxon>Vibrionaceae</taxon>
        <taxon>Vibrio</taxon>
    </lineage>
</organism>
<dbReference type="GO" id="GO:0003677">
    <property type="term" value="F:DNA binding"/>
    <property type="evidence" value="ECO:0007669"/>
    <property type="project" value="InterPro"/>
</dbReference>
<dbReference type="InterPro" id="IPR010982">
    <property type="entry name" value="Lambda_DNA-bd_dom_sf"/>
</dbReference>
<dbReference type="PANTHER" id="PTHR34475:SF1">
    <property type="entry name" value="CYTOSKELETON PROTEIN RODZ"/>
    <property type="match status" value="1"/>
</dbReference>
<dbReference type="InterPro" id="IPR050400">
    <property type="entry name" value="Bact_Cytoskel_RodZ"/>
</dbReference>
<evidence type="ECO:0000313" key="5">
    <source>
        <dbReference type="Proteomes" id="UP000004827"/>
    </source>
</evidence>
<dbReference type="InterPro" id="IPR025194">
    <property type="entry name" value="RodZ-like_C"/>
</dbReference>
<proteinExistence type="predicted"/>
<evidence type="ECO:0000313" key="4">
    <source>
        <dbReference type="EMBL" id="EEW05451.1"/>
    </source>
</evidence>
<dbReference type="SUPFAM" id="SSF47413">
    <property type="entry name" value="lambda repressor-like DNA-binding domains"/>
    <property type="match status" value="1"/>
</dbReference>
<evidence type="ECO:0000259" key="3">
    <source>
        <dbReference type="PROSITE" id="PS50943"/>
    </source>
</evidence>
<dbReference type="Proteomes" id="UP000004827">
    <property type="component" value="Unassembled WGS sequence"/>
</dbReference>
<dbReference type="PROSITE" id="PS50943">
    <property type="entry name" value="HTH_CROC1"/>
    <property type="match status" value="1"/>
</dbReference>
<feature type="region of interest" description="Disordered" evidence="1">
    <location>
        <begin position="191"/>
        <end position="234"/>
    </location>
</feature>
<feature type="transmembrane region" description="Helical" evidence="2">
    <location>
        <begin position="137"/>
        <end position="157"/>
    </location>
</feature>
<dbReference type="Gene3D" id="1.10.260.40">
    <property type="entry name" value="lambda repressor-like DNA-binding domains"/>
    <property type="match status" value="1"/>
</dbReference>
<keyword evidence="2" id="KW-0812">Transmembrane</keyword>
<gene>
    <name evidence="4" type="ORF">VMB_32770</name>
</gene>
<sequence length="351" mass="38342">MSDLGCLVLTKRLKLRMTTEQQDYNQPETTEQVIEKVAPGTLLKQKREDLGLTQRQVADRLRLRLSIIQSIEENRFEDGQVATFTRGYLRSYAKAVGIRESEILCAFDDSYCQPEPAQPDMKSFSKKTKRQLHDTRIMLITWVIFAVIVGMSTLWWWQNSQKNSLIPEQTVTESVASGSDVQSTEEENIANEDFATVPPLNDLQNSAPPSEETPLLEEPQSSEASEITPPAPNDVEAVTEAPAAGEAIVTPTAQAMVMPATPAEPVTAPVENAPALLVMNFSADCWIQVKDATGKTLSTGVKKAGQNVTLNGQRPFKVVLGAPEGVSITLASEPVDLSGYTSGKVARLTLP</sequence>
<dbReference type="EMBL" id="ACYU01000179">
    <property type="protein sequence ID" value="EEW05451.1"/>
    <property type="molecule type" value="Genomic_DNA"/>
</dbReference>
<dbReference type="SMART" id="SM00530">
    <property type="entry name" value="HTH_XRE"/>
    <property type="match status" value="1"/>
</dbReference>
<feature type="domain" description="HTH cro/C1-type" evidence="3">
    <location>
        <begin position="43"/>
        <end position="75"/>
    </location>
</feature>
<keyword evidence="2" id="KW-0472">Membrane</keyword>
<dbReference type="InterPro" id="IPR001387">
    <property type="entry name" value="Cro/C1-type_HTH"/>
</dbReference>
<evidence type="ECO:0000256" key="1">
    <source>
        <dbReference type="SAM" id="MobiDB-lite"/>
    </source>
</evidence>
<dbReference type="CDD" id="cd00093">
    <property type="entry name" value="HTH_XRE"/>
    <property type="match status" value="1"/>
</dbReference>
<dbReference type="Pfam" id="PF13413">
    <property type="entry name" value="HTH_25"/>
    <property type="match status" value="1"/>
</dbReference>
<keyword evidence="2" id="KW-1133">Transmembrane helix</keyword>
<accession>D2YID0</accession>
<dbReference type="NCBIfam" id="NF008109">
    <property type="entry name" value="PRK10856.1"/>
    <property type="match status" value="1"/>
</dbReference>
<name>D2YID0_VIBMI</name>